<keyword evidence="2" id="KW-1185">Reference proteome</keyword>
<dbReference type="EMBL" id="FN648625">
    <property type="protein sequence ID" value="CBJ33132.1"/>
    <property type="molecule type" value="Genomic_DNA"/>
</dbReference>
<dbReference type="EMBL" id="FN649758">
    <property type="protein sequence ID" value="CBJ33132.1"/>
    <property type="molecule type" value="Genomic_DNA"/>
</dbReference>
<dbReference type="Gene3D" id="2.60.120.260">
    <property type="entry name" value="Galactose-binding domain-like"/>
    <property type="match status" value="1"/>
</dbReference>
<gene>
    <name evidence="1" type="ORF">Esi_0425_0022</name>
</gene>
<sequence length="148" mass="17194">MTALVDARKRTTVNKWANAYDDRTSEYGGCDPDGCKASLTRDQSWQDESRWSCSEKLEDAQCKITYKFEEPQDIVRIKIKFYKGDERVRTLKLKGSDGFEKTITSSGTSSKYETWDINTDETKWLSMEALNLDDDEWISITEVRFMVD</sequence>
<reference evidence="1 2" key="1">
    <citation type="journal article" date="2010" name="Nature">
        <title>The Ectocarpus genome and the independent evolution of multicellularity in brown algae.</title>
        <authorList>
            <person name="Cock J.M."/>
            <person name="Sterck L."/>
            <person name="Rouze P."/>
            <person name="Scornet D."/>
            <person name="Allen A.E."/>
            <person name="Amoutzias G."/>
            <person name="Anthouard V."/>
            <person name="Artiguenave F."/>
            <person name="Aury J.M."/>
            <person name="Badger J.H."/>
            <person name="Beszteri B."/>
            <person name="Billiau K."/>
            <person name="Bonnet E."/>
            <person name="Bothwell J.H."/>
            <person name="Bowler C."/>
            <person name="Boyen C."/>
            <person name="Brownlee C."/>
            <person name="Carrano C.J."/>
            <person name="Charrier B."/>
            <person name="Cho G.Y."/>
            <person name="Coelho S.M."/>
            <person name="Collen J."/>
            <person name="Corre E."/>
            <person name="Da Silva C."/>
            <person name="Delage L."/>
            <person name="Delaroque N."/>
            <person name="Dittami S.M."/>
            <person name="Doulbeau S."/>
            <person name="Elias M."/>
            <person name="Farnham G."/>
            <person name="Gachon C.M."/>
            <person name="Gschloessl B."/>
            <person name="Heesch S."/>
            <person name="Jabbari K."/>
            <person name="Jubin C."/>
            <person name="Kawai H."/>
            <person name="Kimura K."/>
            <person name="Kloareg B."/>
            <person name="Kupper F.C."/>
            <person name="Lang D."/>
            <person name="Le Bail A."/>
            <person name="Leblanc C."/>
            <person name="Lerouge P."/>
            <person name="Lohr M."/>
            <person name="Lopez P.J."/>
            <person name="Martens C."/>
            <person name="Maumus F."/>
            <person name="Michel G."/>
            <person name="Miranda-Saavedra D."/>
            <person name="Morales J."/>
            <person name="Moreau H."/>
            <person name="Motomura T."/>
            <person name="Nagasato C."/>
            <person name="Napoli C.A."/>
            <person name="Nelson D.R."/>
            <person name="Nyvall-Collen P."/>
            <person name="Peters A.F."/>
            <person name="Pommier C."/>
            <person name="Potin P."/>
            <person name="Poulain J."/>
            <person name="Quesneville H."/>
            <person name="Read B."/>
            <person name="Rensing S.A."/>
            <person name="Ritter A."/>
            <person name="Rousvoal S."/>
            <person name="Samanta M."/>
            <person name="Samson G."/>
            <person name="Schroeder D.C."/>
            <person name="Segurens B."/>
            <person name="Strittmatter M."/>
            <person name="Tonon T."/>
            <person name="Tregear J.W."/>
            <person name="Valentin K."/>
            <person name="von Dassow P."/>
            <person name="Yamagishi T."/>
            <person name="Van de Peer Y."/>
            <person name="Wincker P."/>
        </authorList>
    </citation>
    <scope>NUCLEOTIDE SEQUENCE [LARGE SCALE GENOMIC DNA]</scope>
    <source>
        <strain evidence="2">Ec32 / CCAP1310/4</strain>
    </source>
</reference>
<proteinExistence type="predicted"/>
<protein>
    <submittedName>
        <fullName evidence="1">Uncharacterized protein</fullName>
    </submittedName>
</protein>
<dbReference type="AlphaFoldDB" id="D7G122"/>
<name>D7G122_ECTSI</name>
<accession>D7G122</accession>
<dbReference type="Proteomes" id="UP000002630">
    <property type="component" value="Linkage Group LG33"/>
</dbReference>
<evidence type="ECO:0000313" key="1">
    <source>
        <dbReference type="EMBL" id="CBJ33132.1"/>
    </source>
</evidence>
<dbReference type="InParanoid" id="D7G122"/>
<organism evidence="1 2">
    <name type="scientific">Ectocarpus siliculosus</name>
    <name type="common">Brown alga</name>
    <name type="synonym">Conferva siliculosa</name>
    <dbReference type="NCBI Taxonomy" id="2880"/>
    <lineage>
        <taxon>Eukaryota</taxon>
        <taxon>Sar</taxon>
        <taxon>Stramenopiles</taxon>
        <taxon>Ochrophyta</taxon>
        <taxon>PX clade</taxon>
        <taxon>Phaeophyceae</taxon>
        <taxon>Ectocarpales</taxon>
        <taxon>Ectocarpaceae</taxon>
        <taxon>Ectocarpus</taxon>
    </lineage>
</organism>
<evidence type="ECO:0000313" key="2">
    <source>
        <dbReference type="Proteomes" id="UP000002630"/>
    </source>
</evidence>